<keyword evidence="2 5" id="KW-0732">Signal</keyword>
<dbReference type="PROSITE" id="PS51155">
    <property type="entry name" value="CHIT_BIND_RR_2"/>
    <property type="match status" value="1"/>
</dbReference>
<keyword evidence="6" id="KW-1185">Reference proteome</keyword>
<feature type="chain" id="PRO_5044639768" evidence="5">
    <location>
        <begin position="22"/>
        <end position="167"/>
    </location>
</feature>
<dbReference type="GO" id="GO:0005615">
    <property type="term" value="C:extracellular space"/>
    <property type="evidence" value="ECO:0007669"/>
    <property type="project" value="TreeGrafter"/>
</dbReference>
<dbReference type="PANTHER" id="PTHR12236">
    <property type="entry name" value="STRUCTURAL CONTITUENT OF CUTICLE"/>
    <property type="match status" value="1"/>
</dbReference>
<dbReference type="PANTHER" id="PTHR12236:SF79">
    <property type="entry name" value="CUTICULAR PROTEIN 50CB-RELATED"/>
    <property type="match status" value="1"/>
</dbReference>
<evidence type="ECO:0000313" key="7">
    <source>
        <dbReference type="RefSeq" id="XP_026752335.2"/>
    </source>
</evidence>
<evidence type="ECO:0000256" key="4">
    <source>
        <dbReference type="SAM" id="MobiDB-lite"/>
    </source>
</evidence>
<evidence type="ECO:0000256" key="5">
    <source>
        <dbReference type="SAM" id="SignalP"/>
    </source>
</evidence>
<dbReference type="AlphaFoldDB" id="A0A6J1WMG3"/>
<evidence type="ECO:0000313" key="6">
    <source>
        <dbReference type="Proteomes" id="UP001652740"/>
    </source>
</evidence>
<keyword evidence="1 3" id="KW-0193">Cuticle</keyword>
<dbReference type="GO" id="GO:0042302">
    <property type="term" value="F:structural constituent of cuticle"/>
    <property type="evidence" value="ECO:0007669"/>
    <property type="project" value="UniProtKB-UniRule"/>
</dbReference>
<dbReference type="GO" id="GO:0031012">
    <property type="term" value="C:extracellular matrix"/>
    <property type="evidence" value="ECO:0007669"/>
    <property type="project" value="TreeGrafter"/>
</dbReference>
<name>A0A6J1WMG3_GALME</name>
<organism evidence="6 7">
    <name type="scientific">Galleria mellonella</name>
    <name type="common">Greater wax moth</name>
    <dbReference type="NCBI Taxonomy" id="7137"/>
    <lineage>
        <taxon>Eukaryota</taxon>
        <taxon>Metazoa</taxon>
        <taxon>Ecdysozoa</taxon>
        <taxon>Arthropoda</taxon>
        <taxon>Hexapoda</taxon>
        <taxon>Insecta</taxon>
        <taxon>Pterygota</taxon>
        <taxon>Neoptera</taxon>
        <taxon>Endopterygota</taxon>
        <taxon>Lepidoptera</taxon>
        <taxon>Glossata</taxon>
        <taxon>Ditrysia</taxon>
        <taxon>Pyraloidea</taxon>
        <taxon>Pyralidae</taxon>
        <taxon>Galleriinae</taxon>
        <taxon>Galleria</taxon>
    </lineage>
</organism>
<evidence type="ECO:0000256" key="2">
    <source>
        <dbReference type="ARBA" id="ARBA00022729"/>
    </source>
</evidence>
<feature type="region of interest" description="Disordered" evidence="4">
    <location>
        <begin position="121"/>
        <end position="167"/>
    </location>
</feature>
<dbReference type="PROSITE" id="PS00233">
    <property type="entry name" value="CHIT_BIND_RR_1"/>
    <property type="match status" value="1"/>
</dbReference>
<sequence>MWTIFCLVLLACMSIWTNVSGQEYLPPKIGGGSSKKSAQEPTLPANYDFSYDVQDNAVSLDFGHNEKRKDDRATGSFHVLLPDGRMQLVEYEAGPDGYKPQVMYMGTATFPPASTGDKFDGYHYNAASNRQSVRQAAPRGSGRQSPPAPPPVPSPPLLHAASSNATL</sequence>
<proteinExistence type="predicted"/>
<dbReference type="Proteomes" id="UP001652740">
    <property type="component" value="Unplaced"/>
</dbReference>
<reference evidence="7" key="1">
    <citation type="submission" date="2025-08" db="UniProtKB">
        <authorList>
            <consortium name="RefSeq"/>
        </authorList>
    </citation>
    <scope>IDENTIFICATION</scope>
    <source>
        <tissue evidence="7">Whole larvae</tissue>
    </source>
</reference>
<feature type="compositionally biased region" description="Low complexity" evidence="4">
    <location>
        <begin position="157"/>
        <end position="167"/>
    </location>
</feature>
<dbReference type="InterPro" id="IPR000618">
    <property type="entry name" value="Insect_cuticle"/>
</dbReference>
<dbReference type="KEGG" id="gmw:113512629"/>
<feature type="compositionally biased region" description="Pro residues" evidence="4">
    <location>
        <begin position="146"/>
        <end position="156"/>
    </location>
</feature>
<protein>
    <submittedName>
        <fullName evidence="7">Pro-resilin-like isoform X1</fullName>
    </submittedName>
</protein>
<dbReference type="InterPro" id="IPR051217">
    <property type="entry name" value="Insect_Cuticle_Struc_Prot"/>
</dbReference>
<dbReference type="RefSeq" id="XP_026752335.2">
    <property type="nucleotide sequence ID" value="XM_026896534.3"/>
</dbReference>
<gene>
    <name evidence="7" type="primary">LOC113512629</name>
</gene>
<dbReference type="Pfam" id="PF00379">
    <property type="entry name" value="Chitin_bind_4"/>
    <property type="match status" value="1"/>
</dbReference>
<feature type="signal peptide" evidence="5">
    <location>
        <begin position="1"/>
        <end position="21"/>
    </location>
</feature>
<accession>A0A6J1WMG3</accession>
<dbReference type="GeneID" id="113512629"/>
<dbReference type="InterPro" id="IPR031311">
    <property type="entry name" value="CHIT_BIND_RR_consensus"/>
</dbReference>
<evidence type="ECO:0000256" key="3">
    <source>
        <dbReference type="PROSITE-ProRule" id="PRU00497"/>
    </source>
</evidence>
<evidence type="ECO:0000256" key="1">
    <source>
        <dbReference type="ARBA" id="ARBA00022460"/>
    </source>
</evidence>